<dbReference type="CDD" id="cd09272">
    <property type="entry name" value="RNase_HI_RT_Ty1"/>
    <property type="match status" value="1"/>
</dbReference>
<dbReference type="PANTHER" id="PTHR11439">
    <property type="entry name" value="GAG-POL-RELATED RETROTRANSPOSON"/>
    <property type="match status" value="1"/>
</dbReference>
<evidence type="ECO:0000313" key="3">
    <source>
        <dbReference type="EMBL" id="GEU73286.1"/>
    </source>
</evidence>
<dbReference type="Pfam" id="PF22936">
    <property type="entry name" value="Pol_BBD"/>
    <property type="match status" value="1"/>
</dbReference>
<comment type="caution">
    <text evidence="3">The sequence shown here is derived from an EMBL/GenBank/DDBJ whole genome shotgun (WGS) entry which is preliminary data.</text>
</comment>
<protein>
    <submittedName>
        <fullName evidence="3">Copia protein</fullName>
    </submittedName>
</protein>
<name>A0A6L2MH46_TANCI</name>
<feature type="domain" description="Reverse transcriptase Ty1/copia-type" evidence="1">
    <location>
        <begin position="404"/>
        <end position="455"/>
    </location>
</feature>
<dbReference type="InterPro" id="IPR054722">
    <property type="entry name" value="PolX-like_BBD"/>
</dbReference>
<dbReference type="PANTHER" id="PTHR11439:SF495">
    <property type="entry name" value="REVERSE TRANSCRIPTASE, RNA-DEPENDENT DNA POLYMERASE-RELATED"/>
    <property type="match status" value="1"/>
</dbReference>
<evidence type="ECO:0000259" key="1">
    <source>
        <dbReference type="Pfam" id="PF07727"/>
    </source>
</evidence>
<sequence length="703" mass="80288">MARRCTTLKSKRDASWFREKVLLVEAQRNKKVLNEEELEFLAGIVEGPVTYLDVLSEAQNRNNNHDDMLYQRKAQQIRPMLYNGNVIANGTNVILIADSEETLMLEEESRSKMLLKQSFLVKNSLSPIDPSTTSTTVTAIVPKELLNVMEQCRLDIKCFEIQKKQVLLENDRLLDQVMSQDIMNIVVNSSVNVNSFVAMNEFMNHNRKNVDVLRKLVEDARALNPLECNLDSACKERLIDVTPQKKDKQVRPKDPVTSSKHNASLVAVTPKNKNKKVRFSEPLASSSNNHKQVVQIVLWYLDTGCSKDMTRDKSQLINFVYKFLGAVRFGNDHIVKIMGYGDYQQENVTISWVITQKETPRPVIPIGIEETYHDIEVPYLDDINAIAEFQILEPTSKESSQDKVMVITLKWIYKVKLDELGGILKNKARLVACGYQQEDGIDFEEFFATVARLEASHAWYDLLSSFLLSQGFSKGRLIPHCSSEVKAKISSCRLDLVYVVCMSARYQARPIEKHLYAIKRIFRHLRGTVNQGLWYSKDFAIALTAFVDADHSSCQDTRRSTSGSMQMLGDRLVSWSSKRQKSVAISSMEAEYIALSGCCAQVLCMRSKLFDYGLGFNKIPVFCDNKCAIALSYNNIQHSQSKHINIKYHFIKEQLENGVVELYFVKMKYQLADSFTKALGRERIKFLIDKLGMRCFTPDTLKE</sequence>
<dbReference type="EMBL" id="BKCJ010006658">
    <property type="protein sequence ID" value="GEU73286.1"/>
    <property type="molecule type" value="Genomic_DNA"/>
</dbReference>
<reference evidence="3" key="1">
    <citation type="journal article" date="2019" name="Sci. Rep.">
        <title>Draft genome of Tanacetum cinerariifolium, the natural source of mosquito coil.</title>
        <authorList>
            <person name="Yamashiro T."/>
            <person name="Shiraishi A."/>
            <person name="Satake H."/>
            <person name="Nakayama K."/>
        </authorList>
    </citation>
    <scope>NUCLEOTIDE SEQUENCE</scope>
</reference>
<proteinExistence type="predicted"/>
<evidence type="ECO:0000259" key="2">
    <source>
        <dbReference type="Pfam" id="PF22936"/>
    </source>
</evidence>
<dbReference type="Pfam" id="PF07727">
    <property type="entry name" value="RVT_2"/>
    <property type="match status" value="1"/>
</dbReference>
<organism evidence="3">
    <name type="scientific">Tanacetum cinerariifolium</name>
    <name type="common">Dalmatian daisy</name>
    <name type="synonym">Chrysanthemum cinerariifolium</name>
    <dbReference type="NCBI Taxonomy" id="118510"/>
    <lineage>
        <taxon>Eukaryota</taxon>
        <taxon>Viridiplantae</taxon>
        <taxon>Streptophyta</taxon>
        <taxon>Embryophyta</taxon>
        <taxon>Tracheophyta</taxon>
        <taxon>Spermatophyta</taxon>
        <taxon>Magnoliopsida</taxon>
        <taxon>eudicotyledons</taxon>
        <taxon>Gunneridae</taxon>
        <taxon>Pentapetalae</taxon>
        <taxon>asterids</taxon>
        <taxon>campanulids</taxon>
        <taxon>Asterales</taxon>
        <taxon>Asteraceae</taxon>
        <taxon>Asteroideae</taxon>
        <taxon>Anthemideae</taxon>
        <taxon>Anthemidinae</taxon>
        <taxon>Tanacetum</taxon>
    </lineage>
</organism>
<feature type="domain" description="Retrovirus-related Pol polyprotein from transposon TNT 1-94-like beta-barrel" evidence="2">
    <location>
        <begin position="299"/>
        <end position="344"/>
    </location>
</feature>
<dbReference type="InterPro" id="IPR013103">
    <property type="entry name" value="RVT_2"/>
</dbReference>
<accession>A0A6L2MH46</accession>
<gene>
    <name evidence="3" type="ORF">Tci_045264</name>
</gene>
<dbReference type="AlphaFoldDB" id="A0A6L2MH46"/>